<evidence type="ECO:0000313" key="2">
    <source>
        <dbReference type="WBParaSite" id="PS1159_v2.g4816.t1"/>
    </source>
</evidence>
<name>A0AC35GGL1_9BILA</name>
<organism evidence="1 2">
    <name type="scientific">Panagrolaimus sp. PS1159</name>
    <dbReference type="NCBI Taxonomy" id="55785"/>
    <lineage>
        <taxon>Eukaryota</taxon>
        <taxon>Metazoa</taxon>
        <taxon>Ecdysozoa</taxon>
        <taxon>Nematoda</taxon>
        <taxon>Chromadorea</taxon>
        <taxon>Rhabditida</taxon>
        <taxon>Tylenchina</taxon>
        <taxon>Panagrolaimomorpha</taxon>
        <taxon>Panagrolaimoidea</taxon>
        <taxon>Panagrolaimidae</taxon>
        <taxon>Panagrolaimus</taxon>
    </lineage>
</organism>
<dbReference type="Proteomes" id="UP000887580">
    <property type="component" value="Unplaced"/>
</dbReference>
<evidence type="ECO:0000313" key="1">
    <source>
        <dbReference type="Proteomes" id="UP000887580"/>
    </source>
</evidence>
<accession>A0AC35GGL1</accession>
<protein>
    <submittedName>
        <fullName evidence="2">Uncharacterized protein</fullName>
    </submittedName>
</protein>
<dbReference type="WBParaSite" id="PS1159_v2.g4816.t1">
    <property type="protein sequence ID" value="PS1159_v2.g4816.t1"/>
    <property type="gene ID" value="PS1159_v2.g4816"/>
</dbReference>
<reference evidence="2" key="1">
    <citation type="submission" date="2022-11" db="UniProtKB">
        <authorList>
            <consortium name="WormBaseParasite"/>
        </authorList>
    </citation>
    <scope>IDENTIFICATION</scope>
</reference>
<proteinExistence type="predicted"/>
<sequence>MSNTPSSAPPSNEVATTSKTVENVVINISTPSTPLIKRCRPMTDEMILRAPSKERTARRSETFTSTICYPQTPRRRSDFQYLSKPLFAEGIKE</sequence>